<reference evidence="1" key="1">
    <citation type="journal article" date="2022" name="bioRxiv">
        <title>Genomics of Preaxostyla Flagellates Illuminates Evolutionary Transitions and the Path Towards Mitochondrial Loss.</title>
        <authorList>
            <person name="Novak L.V.F."/>
            <person name="Treitli S.C."/>
            <person name="Pyrih J."/>
            <person name="Halakuc P."/>
            <person name="Pipaliya S.V."/>
            <person name="Vacek V."/>
            <person name="Brzon O."/>
            <person name="Soukal P."/>
            <person name="Eme L."/>
            <person name="Dacks J.B."/>
            <person name="Karnkowska A."/>
            <person name="Elias M."/>
            <person name="Hampl V."/>
        </authorList>
    </citation>
    <scope>NUCLEOTIDE SEQUENCE</scope>
    <source>
        <strain evidence="1">RCP-MX</strain>
    </source>
</reference>
<evidence type="ECO:0000313" key="1">
    <source>
        <dbReference type="EMBL" id="KAJ4452757.1"/>
    </source>
</evidence>
<comment type="caution">
    <text evidence="1">The sequence shown here is derived from an EMBL/GenBank/DDBJ whole genome shotgun (WGS) entry which is preliminary data.</text>
</comment>
<keyword evidence="2" id="KW-1185">Reference proteome</keyword>
<gene>
    <name evidence="1" type="ORF">PAPYR_12991</name>
</gene>
<sequence>MLGEEAWWTVANDRNRQNTGLSDRSWRVNGTRKGVYVITGWSRHGFIPYPVVLPPGASGLFDPQESPAGL</sequence>
<dbReference type="EMBL" id="JAPMOS010000396">
    <property type="protein sequence ID" value="KAJ4452757.1"/>
    <property type="molecule type" value="Genomic_DNA"/>
</dbReference>
<proteinExistence type="predicted"/>
<dbReference type="Proteomes" id="UP001141327">
    <property type="component" value="Unassembled WGS sequence"/>
</dbReference>
<protein>
    <submittedName>
        <fullName evidence="1">Uncharacterized protein</fullName>
    </submittedName>
</protein>
<name>A0ABQ8U0Z6_9EUKA</name>
<organism evidence="1 2">
    <name type="scientific">Paratrimastix pyriformis</name>
    <dbReference type="NCBI Taxonomy" id="342808"/>
    <lineage>
        <taxon>Eukaryota</taxon>
        <taxon>Metamonada</taxon>
        <taxon>Preaxostyla</taxon>
        <taxon>Paratrimastigidae</taxon>
        <taxon>Paratrimastix</taxon>
    </lineage>
</organism>
<evidence type="ECO:0000313" key="2">
    <source>
        <dbReference type="Proteomes" id="UP001141327"/>
    </source>
</evidence>
<accession>A0ABQ8U0Z6</accession>